<accession>F4QB00</accession>
<sequence length="1328" mass="153778">MNNIKEEKDKRNNNINNDNSKIDERQSCVISRVFKDRYLLYSIVQRIRRECLVLGAMMPEKIPSPIRYHWVPIDPLLVIINRQYNLLIDYINDIKPSKKKQKTTKKSITTPTTTTTTTTTTILKIFLKTNQSPKLPWIWELIRSYFTNVNVQILDDIIQEIGVKALLETKDDGKRLIPPTTQYLVSYVVKTLDLEMIKRIYKNPLEGALKSHNKEFVSKTIKSVDMKGGIQASHNYIFPFLSRQNINLDDENLLENLKSLVECIHMVHPDMGNLNETIHDAIGYPISSPPSIPYFILWLFQYLISTSLTFTHEDKMVRLVISLFPKTDDNNKKMNMVNYCVSTFAFSTICSYGSLEFVQQSYHYILENKQVAKGLDSTDTKVLDFLIGILKKQESDMDDHGHLKYFSIDLHPDVISSLSTALSPSHNGPLFEYFVNHVTEILDIYSYEWDLDKRDMKVVLWHGHFKEADILLKREVLYRIDTKLTKVNSLTMASYYKNRETVEPCFGSKSDCDANIAFANEEILSKVFKDRYLLKLILSTIRRECLVFDARMPIVQLDDEQGEDENTPLGIMDLYTKCERYVIPIRYQWLKVDPSMAVHNNNHALFLDYIGATPKEQYNGIFKETIKALPKIVSPLYTARLFQLFSQQFKQHFQINRSNPTKESITAINNYLTSTLSPSQDLCLETWKIINNFINSNCLILNDRDDGDNQQQQQPVQQQPLTMVQRLTMMMNKNKEKQQQPLLATTILQVLIPHREGVLDAYSYVLELIRVCIRSNQLEILEYIIQDIGMDGFKRIPVDQFNVQLTDPTQVDIVSFIFKQYGLAFVNRIFSDPFYEALSTHNKEYVSLVIASNHTKDHTNLLVSIQTYLNNFLYIKLSPASCKGNILEGLGTLVECLELIKISGLSSKNIHNTIGYQLVSPPSQRSISYYLLWLLEYNIQVHKIAQVKQNPYQGGISSLVITHFQKNSNNNNNNNHNSLIYLLKTCGFSSICTHGSLELVQDCYQYLVSPNRDREIDLLDTKHHGITLQSTNIQVLQFLVGILKQQQQKKQNEPTIGINVVETCFVILNLLKPTKNIKWELVEYLIMEVTDLFGPDQFWTLSFQTLQYILLNGRFDLMDKLLRVRPSLREELFTRNIEVNSLEMAQYVREDCIVPIFSKNHHRNVLLVNDLYKLSSALNKEKFLSMAITSLQAPIIKYMYQYQGITNPPKCNIDQLMRAKQFQVVESLVDCNIPLEIISIDTWKIVGTYGSPKWIDLLMTYTKNIMQSPSDLQNYVDSLVNGLRWNIDQSNILDYLSNHTILKSKINLEILSSKQPQQTRFRVVHTMF</sequence>
<name>F4QB00_CACFS</name>
<feature type="compositionally biased region" description="Basic and acidic residues" evidence="1">
    <location>
        <begin position="1"/>
        <end position="12"/>
    </location>
</feature>
<dbReference type="KEGG" id="dfa:DFA_10645"/>
<feature type="region of interest" description="Disordered" evidence="1">
    <location>
        <begin position="1"/>
        <end position="20"/>
    </location>
</feature>
<evidence type="ECO:0000313" key="3">
    <source>
        <dbReference type="Proteomes" id="UP000007797"/>
    </source>
</evidence>
<organism evidence="2 3">
    <name type="scientific">Cavenderia fasciculata</name>
    <name type="common">Slime mold</name>
    <name type="synonym">Dictyostelium fasciculatum</name>
    <dbReference type="NCBI Taxonomy" id="261658"/>
    <lineage>
        <taxon>Eukaryota</taxon>
        <taxon>Amoebozoa</taxon>
        <taxon>Evosea</taxon>
        <taxon>Eumycetozoa</taxon>
        <taxon>Dictyostelia</taxon>
        <taxon>Acytosteliales</taxon>
        <taxon>Cavenderiaceae</taxon>
        <taxon>Cavenderia</taxon>
    </lineage>
</organism>
<dbReference type="Proteomes" id="UP000007797">
    <property type="component" value="Unassembled WGS sequence"/>
</dbReference>
<dbReference type="GeneID" id="14866768"/>
<gene>
    <name evidence="2" type="ORF">DFA_10645</name>
</gene>
<dbReference type="EMBL" id="GL883027">
    <property type="protein sequence ID" value="EGG14772.1"/>
    <property type="molecule type" value="Genomic_DNA"/>
</dbReference>
<evidence type="ECO:0000256" key="1">
    <source>
        <dbReference type="SAM" id="MobiDB-lite"/>
    </source>
</evidence>
<proteinExistence type="predicted"/>
<dbReference type="RefSeq" id="XP_004351288.1">
    <property type="nucleotide sequence ID" value="XM_004351236.1"/>
</dbReference>
<evidence type="ECO:0000313" key="2">
    <source>
        <dbReference type="EMBL" id="EGG14772.1"/>
    </source>
</evidence>
<keyword evidence="3" id="KW-1185">Reference proteome</keyword>
<protein>
    <submittedName>
        <fullName evidence="2">Uncharacterized protein</fullName>
    </submittedName>
</protein>
<reference evidence="3" key="1">
    <citation type="journal article" date="2011" name="Genome Res.">
        <title>Phylogeny-wide analysis of social amoeba genomes highlights ancient origins for complex intercellular communication.</title>
        <authorList>
            <person name="Heidel A.J."/>
            <person name="Lawal H.M."/>
            <person name="Felder M."/>
            <person name="Schilde C."/>
            <person name="Helps N.R."/>
            <person name="Tunggal B."/>
            <person name="Rivero F."/>
            <person name="John U."/>
            <person name="Schleicher M."/>
            <person name="Eichinger L."/>
            <person name="Platzer M."/>
            <person name="Noegel A.A."/>
            <person name="Schaap P."/>
            <person name="Gloeckner G."/>
        </authorList>
    </citation>
    <scope>NUCLEOTIDE SEQUENCE [LARGE SCALE GENOMIC DNA]</scope>
    <source>
        <strain evidence="3">SH3</strain>
    </source>
</reference>